<evidence type="ECO:0000313" key="3">
    <source>
        <dbReference type="Proteomes" id="UP001501474"/>
    </source>
</evidence>
<protein>
    <submittedName>
        <fullName evidence="2">Uncharacterized protein</fullName>
    </submittedName>
</protein>
<organism evidence="2 3">
    <name type="scientific">Streptomyces indiaensis</name>
    <dbReference type="NCBI Taxonomy" id="284033"/>
    <lineage>
        <taxon>Bacteria</taxon>
        <taxon>Bacillati</taxon>
        <taxon>Actinomycetota</taxon>
        <taxon>Actinomycetes</taxon>
        <taxon>Kitasatosporales</taxon>
        <taxon>Streptomycetaceae</taxon>
        <taxon>Streptomyces</taxon>
    </lineage>
</organism>
<dbReference type="Proteomes" id="UP001501474">
    <property type="component" value="Unassembled WGS sequence"/>
</dbReference>
<accession>A0ABN3DH29</accession>
<dbReference type="EMBL" id="BAAART010000055">
    <property type="protein sequence ID" value="GAA2230834.1"/>
    <property type="molecule type" value="Genomic_DNA"/>
</dbReference>
<gene>
    <name evidence="2" type="ORF">GCM10010104_25660</name>
</gene>
<comment type="caution">
    <text evidence="2">The sequence shown here is derived from an EMBL/GenBank/DDBJ whole genome shotgun (WGS) entry which is preliminary data.</text>
</comment>
<proteinExistence type="predicted"/>
<evidence type="ECO:0000256" key="1">
    <source>
        <dbReference type="SAM" id="MobiDB-lite"/>
    </source>
</evidence>
<reference evidence="2 3" key="1">
    <citation type="journal article" date="2019" name="Int. J. Syst. Evol. Microbiol.">
        <title>The Global Catalogue of Microorganisms (GCM) 10K type strain sequencing project: providing services to taxonomists for standard genome sequencing and annotation.</title>
        <authorList>
            <consortium name="The Broad Institute Genomics Platform"/>
            <consortium name="The Broad Institute Genome Sequencing Center for Infectious Disease"/>
            <person name="Wu L."/>
            <person name="Ma J."/>
        </authorList>
    </citation>
    <scope>NUCLEOTIDE SEQUENCE [LARGE SCALE GENOMIC DNA]</scope>
    <source>
        <strain evidence="2 3">JCM 3053</strain>
    </source>
</reference>
<keyword evidence="3" id="KW-1185">Reference proteome</keyword>
<name>A0ABN3DH29_9ACTN</name>
<feature type="region of interest" description="Disordered" evidence="1">
    <location>
        <begin position="48"/>
        <end position="109"/>
    </location>
</feature>
<evidence type="ECO:0000313" key="2">
    <source>
        <dbReference type="EMBL" id="GAA2230834.1"/>
    </source>
</evidence>
<sequence>MQRSLNAEWEVFYRDNTAALLPVPPQGPPLCEHCGRRWVGRLMARRPLPLPGDAEAPRSRSRAPARAAIVPSGTQHRRCTPPATRSRNPSHEQGGRPRSRPDDPDSARLPQGCGRASLCPGFCAPISWALRRTLKAAPSALTCELRHCRFTRSASTMTGPDEVKEGSSSWVIMCTCGSARG</sequence>
<feature type="compositionally biased region" description="Basic and acidic residues" evidence="1">
    <location>
        <begin position="89"/>
        <end position="106"/>
    </location>
</feature>